<keyword evidence="1" id="KW-0175">Coiled coil</keyword>
<evidence type="ECO:0000256" key="1">
    <source>
        <dbReference type="SAM" id="Coils"/>
    </source>
</evidence>
<gene>
    <name evidence="2" type="ORF">H1191_12220</name>
</gene>
<evidence type="ECO:0000313" key="3">
    <source>
        <dbReference type="Proteomes" id="UP000535491"/>
    </source>
</evidence>
<dbReference type="InterPro" id="IPR038078">
    <property type="entry name" value="PhoU-like_sf"/>
</dbReference>
<dbReference type="AlphaFoldDB" id="A0A7W1WS67"/>
<dbReference type="RefSeq" id="WP_181752319.1">
    <property type="nucleotide sequence ID" value="NZ_JACEIQ010000012.1"/>
</dbReference>
<dbReference type="Proteomes" id="UP000535491">
    <property type="component" value="Unassembled WGS sequence"/>
</dbReference>
<organism evidence="2 3">
    <name type="scientific">Paenactinomyces guangxiensis</name>
    <dbReference type="NCBI Taxonomy" id="1490290"/>
    <lineage>
        <taxon>Bacteria</taxon>
        <taxon>Bacillati</taxon>
        <taxon>Bacillota</taxon>
        <taxon>Bacilli</taxon>
        <taxon>Bacillales</taxon>
        <taxon>Thermoactinomycetaceae</taxon>
        <taxon>Paenactinomyces</taxon>
    </lineage>
</organism>
<dbReference type="Gene3D" id="1.20.58.220">
    <property type="entry name" value="Phosphate transport system protein phou homolog 2, domain 2"/>
    <property type="match status" value="1"/>
</dbReference>
<accession>A0A7W1WS67</accession>
<keyword evidence="3" id="KW-1185">Reference proteome</keyword>
<feature type="coiled-coil region" evidence="1">
    <location>
        <begin position="31"/>
        <end position="58"/>
    </location>
</feature>
<comment type="caution">
    <text evidence="2">The sequence shown here is derived from an EMBL/GenBank/DDBJ whole genome shotgun (WGS) entry which is preliminary data.</text>
</comment>
<dbReference type="EMBL" id="JACEIQ010000012">
    <property type="protein sequence ID" value="MBA4495075.1"/>
    <property type="molecule type" value="Genomic_DNA"/>
</dbReference>
<evidence type="ECO:0000313" key="2">
    <source>
        <dbReference type="EMBL" id="MBA4495075.1"/>
    </source>
</evidence>
<sequence length="70" mass="8252">MFGAKGEEFFYQTLIDITSNIVEAIRLFRENVETLEKKEEYSERIKALESKGDEYTQLLITELNKSYHSN</sequence>
<reference evidence="2 3" key="1">
    <citation type="submission" date="2020-07" db="EMBL/GenBank/DDBJ databases">
        <authorList>
            <person name="Feng H."/>
        </authorList>
    </citation>
    <scope>NUCLEOTIDE SEQUENCE [LARGE SCALE GENOMIC DNA]</scope>
    <source>
        <strain evidence="3">s-10</strain>
    </source>
</reference>
<proteinExistence type="predicted"/>
<name>A0A7W1WS67_9BACL</name>
<protein>
    <submittedName>
        <fullName evidence="2">Uncharacterized protein</fullName>
    </submittedName>
</protein>